<dbReference type="SUPFAM" id="SSF51419">
    <property type="entry name" value="PLP-binding barrel"/>
    <property type="match status" value="1"/>
</dbReference>
<organism evidence="6 7">
    <name type="scientific">Amycolatopsis rhizosphaerae</name>
    <dbReference type="NCBI Taxonomy" id="2053003"/>
    <lineage>
        <taxon>Bacteria</taxon>
        <taxon>Bacillati</taxon>
        <taxon>Actinomycetota</taxon>
        <taxon>Actinomycetes</taxon>
        <taxon>Pseudonocardiales</taxon>
        <taxon>Pseudonocardiaceae</taxon>
        <taxon>Amycolatopsis</taxon>
    </lineage>
</organism>
<evidence type="ECO:0000256" key="3">
    <source>
        <dbReference type="RuleBase" id="RU004514"/>
    </source>
</evidence>
<feature type="domain" description="Alanine racemase N-terminal" evidence="5">
    <location>
        <begin position="99"/>
        <end position="319"/>
    </location>
</feature>
<feature type="region of interest" description="Disordered" evidence="4">
    <location>
        <begin position="1"/>
        <end position="91"/>
    </location>
</feature>
<accession>A0A558D3M9</accession>
<dbReference type="PROSITE" id="PS01211">
    <property type="entry name" value="UPF0001"/>
    <property type="match status" value="1"/>
</dbReference>
<evidence type="ECO:0000259" key="5">
    <source>
        <dbReference type="Pfam" id="PF01168"/>
    </source>
</evidence>
<proteinExistence type="inferred from homology"/>
<keyword evidence="7" id="KW-1185">Reference proteome</keyword>
<keyword evidence="1 2" id="KW-0663">Pyridoxal phosphate</keyword>
<dbReference type="InterPro" id="IPR029066">
    <property type="entry name" value="PLP-binding_barrel"/>
</dbReference>
<feature type="compositionally biased region" description="Low complexity" evidence="4">
    <location>
        <begin position="33"/>
        <end position="44"/>
    </location>
</feature>
<feature type="compositionally biased region" description="Low complexity" evidence="4">
    <location>
        <begin position="8"/>
        <end position="19"/>
    </location>
</feature>
<dbReference type="OrthoDB" id="9804072at2"/>
<feature type="compositionally biased region" description="Low complexity" evidence="4">
    <location>
        <begin position="58"/>
        <end position="67"/>
    </location>
</feature>
<comment type="function">
    <text evidence="2">Pyridoxal 5'-phosphate (PLP)-binding protein, which is involved in PLP homeostasis.</text>
</comment>
<dbReference type="Pfam" id="PF01168">
    <property type="entry name" value="Ala_racemase_N"/>
    <property type="match status" value="1"/>
</dbReference>
<dbReference type="Proteomes" id="UP000320011">
    <property type="component" value="Unassembled WGS sequence"/>
</dbReference>
<dbReference type="PANTHER" id="PTHR10146">
    <property type="entry name" value="PROLINE SYNTHETASE CO-TRANSCRIBED BACTERIAL HOMOLOG PROTEIN"/>
    <property type="match status" value="1"/>
</dbReference>
<reference evidence="6 7" key="2">
    <citation type="submission" date="2019-08" db="EMBL/GenBank/DDBJ databases">
        <title>Amycolatopsis acidicola sp. nov., isolated from peat swamp forest soil.</title>
        <authorList>
            <person name="Srisuk N."/>
        </authorList>
    </citation>
    <scope>NUCLEOTIDE SEQUENCE [LARGE SCALE GENOMIC DNA]</scope>
    <source>
        <strain evidence="6 7">TBRC 6029</strain>
    </source>
</reference>
<reference evidence="6 7" key="1">
    <citation type="submission" date="2019-07" db="EMBL/GenBank/DDBJ databases">
        <authorList>
            <person name="Duangmal K."/>
            <person name="Teo W.F.A."/>
        </authorList>
    </citation>
    <scope>NUCLEOTIDE SEQUENCE [LARGE SCALE GENOMIC DNA]</scope>
    <source>
        <strain evidence="6 7">TBRC 6029</strain>
    </source>
</reference>
<dbReference type="CDD" id="cd00635">
    <property type="entry name" value="PLPDE_III_YBL036c_like"/>
    <property type="match status" value="1"/>
</dbReference>
<dbReference type="Gene3D" id="3.20.20.10">
    <property type="entry name" value="Alanine racemase"/>
    <property type="match status" value="1"/>
</dbReference>
<comment type="caution">
    <text evidence="6">The sequence shown here is derived from an EMBL/GenBank/DDBJ whole genome shotgun (WGS) entry which is preliminary data.</text>
</comment>
<dbReference type="InterPro" id="IPR001608">
    <property type="entry name" value="Ala_racemase_N"/>
</dbReference>
<dbReference type="AlphaFoldDB" id="A0A558D3M9"/>
<gene>
    <name evidence="6" type="ORF">FNH05_09510</name>
</gene>
<dbReference type="EMBL" id="VJWX01000063">
    <property type="protein sequence ID" value="TVT55596.1"/>
    <property type="molecule type" value="Genomic_DNA"/>
</dbReference>
<comment type="similarity">
    <text evidence="2 3">Belongs to the pyridoxal phosphate-binding protein YggS/PROSC family.</text>
</comment>
<feature type="modified residue" description="N6-(pyridoxal phosphate)lysine" evidence="2">
    <location>
        <position position="127"/>
    </location>
</feature>
<dbReference type="GO" id="GO:0030170">
    <property type="term" value="F:pyridoxal phosphate binding"/>
    <property type="evidence" value="ECO:0007669"/>
    <property type="project" value="UniProtKB-UniRule"/>
</dbReference>
<evidence type="ECO:0000313" key="7">
    <source>
        <dbReference type="Proteomes" id="UP000320011"/>
    </source>
</evidence>
<evidence type="ECO:0000313" key="6">
    <source>
        <dbReference type="EMBL" id="TVT55596.1"/>
    </source>
</evidence>
<feature type="compositionally biased region" description="Basic and acidic residues" evidence="4">
    <location>
        <begin position="76"/>
        <end position="91"/>
    </location>
</feature>
<dbReference type="HAMAP" id="MF_02087">
    <property type="entry name" value="PLP_homeostasis"/>
    <property type="match status" value="1"/>
</dbReference>
<protein>
    <recommendedName>
        <fullName evidence="2">Pyridoxal phosphate homeostasis protein</fullName>
        <shortName evidence="2">PLP homeostasis protein</shortName>
    </recommendedName>
</protein>
<evidence type="ECO:0000256" key="4">
    <source>
        <dbReference type="SAM" id="MobiDB-lite"/>
    </source>
</evidence>
<dbReference type="PANTHER" id="PTHR10146:SF14">
    <property type="entry name" value="PYRIDOXAL PHOSPHATE HOMEOSTASIS PROTEIN"/>
    <property type="match status" value="1"/>
</dbReference>
<evidence type="ECO:0000256" key="1">
    <source>
        <dbReference type="ARBA" id="ARBA00022898"/>
    </source>
</evidence>
<dbReference type="InterPro" id="IPR011078">
    <property type="entry name" value="PyrdxlP_homeostasis"/>
</dbReference>
<evidence type="ECO:0000256" key="2">
    <source>
        <dbReference type="HAMAP-Rule" id="MF_02087"/>
    </source>
</evidence>
<dbReference type="NCBIfam" id="TIGR00044">
    <property type="entry name" value="YggS family pyridoxal phosphate-dependent enzyme"/>
    <property type="match status" value="1"/>
</dbReference>
<sequence>MSDHGEAAARAGRPGAGVRQETGGRVSDHGEAAARAGRPGAGVRQDTGGRVSDHGEAAARAGRPGAGVPQDTGGRVSDHGEAAARVGGEDRKAELAEALAAVEARIERACAAAGRRRDEVRLLAVTKTFPASDVALLTDLGLTDFAENRDQEAGPKAEEVAELRPEARVRWHMVGRLQRNKARSVVRWAHEVQSVDSIRLADALAKAVRAQGTPPLAVLIQASLDADPARGGCPLSELDALAGYIAGAGGLDLRGVMAVAPLGADPAEAFARLAEVAVRLRRDHPGATEVSAGMSGDLEQAIARGATCVRVGTALLGGRGLASP</sequence>
<name>A0A558D3M9_9PSEU</name>